<dbReference type="SUPFAM" id="SSF82199">
    <property type="entry name" value="SET domain"/>
    <property type="match status" value="1"/>
</dbReference>
<feature type="domain" description="Rubisco LSMT substrate-binding" evidence="1">
    <location>
        <begin position="45"/>
        <end position="153"/>
    </location>
</feature>
<dbReference type="Pfam" id="PF09273">
    <property type="entry name" value="Rubis-subs-bind"/>
    <property type="match status" value="1"/>
</dbReference>
<proteinExistence type="predicted"/>
<reference evidence="2 3" key="1">
    <citation type="submission" date="2024-01" db="EMBL/GenBank/DDBJ databases">
        <title>The genomes of 5 underutilized Papilionoideae crops provide insights into root nodulation and disease resistanc.</title>
        <authorList>
            <person name="Yuan L."/>
        </authorList>
    </citation>
    <scope>NUCLEOTIDE SEQUENCE [LARGE SCALE GENOMIC DNA]</scope>
    <source>
        <strain evidence="2">ZHUSHIDOU_FW_LH</strain>
        <tissue evidence="2">Leaf</tissue>
    </source>
</reference>
<name>A0AAN9FJN5_CROPI</name>
<evidence type="ECO:0000313" key="2">
    <source>
        <dbReference type="EMBL" id="KAK7273183.1"/>
    </source>
</evidence>
<accession>A0AAN9FJN5</accession>
<dbReference type="InterPro" id="IPR036464">
    <property type="entry name" value="Rubisco_LSMT_subst-bd_sf"/>
</dbReference>
<organism evidence="2 3">
    <name type="scientific">Crotalaria pallida</name>
    <name type="common">Smooth rattlebox</name>
    <name type="synonym">Crotalaria striata</name>
    <dbReference type="NCBI Taxonomy" id="3830"/>
    <lineage>
        <taxon>Eukaryota</taxon>
        <taxon>Viridiplantae</taxon>
        <taxon>Streptophyta</taxon>
        <taxon>Embryophyta</taxon>
        <taxon>Tracheophyta</taxon>
        <taxon>Spermatophyta</taxon>
        <taxon>Magnoliopsida</taxon>
        <taxon>eudicotyledons</taxon>
        <taxon>Gunneridae</taxon>
        <taxon>Pentapetalae</taxon>
        <taxon>rosids</taxon>
        <taxon>fabids</taxon>
        <taxon>Fabales</taxon>
        <taxon>Fabaceae</taxon>
        <taxon>Papilionoideae</taxon>
        <taxon>50 kb inversion clade</taxon>
        <taxon>genistoids sensu lato</taxon>
        <taxon>core genistoids</taxon>
        <taxon>Crotalarieae</taxon>
        <taxon>Crotalaria</taxon>
    </lineage>
</organism>
<comment type="caution">
    <text evidence="2">The sequence shown here is derived from an EMBL/GenBank/DDBJ whole genome shotgun (WGS) entry which is preliminary data.</text>
</comment>
<dbReference type="AlphaFoldDB" id="A0AAN9FJN5"/>
<protein>
    <recommendedName>
        <fullName evidence="1">Rubisco LSMT substrate-binding domain-containing protein</fullName>
    </recommendedName>
</protein>
<evidence type="ECO:0000313" key="3">
    <source>
        <dbReference type="Proteomes" id="UP001372338"/>
    </source>
</evidence>
<dbReference type="Gene3D" id="3.90.1410.10">
    <property type="entry name" value="set domain protein methyltransferase, domain 1"/>
    <property type="match status" value="1"/>
</dbReference>
<dbReference type="InterPro" id="IPR046341">
    <property type="entry name" value="SET_dom_sf"/>
</dbReference>
<dbReference type="Gene3D" id="3.90.1420.10">
    <property type="entry name" value="Rubisco LSMT, substrate-binding domain"/>
    <property type="match status" value="1"/>
</dbReference>
<keyword evidence="3" id="KW-1185">Reference proteome</keyword>
<dbReference type="InterPro" id="IPR015353">
    <property type="entry name" value="Rubisco_LSMT_subst-bd"/>
</dbReference>
<sequence length="263" mass="29573">MIMINQCFMLADEECLLTFCRHCDEIASAVMDTDEECSIVLELAKNDPFFDKKKELLQCKGFSPKEQIYFRSSSKPGWTTATVNVLLQIARIIQLNEFFTLGMPSTHKINSELQLELYFAEDEACTSGDFYSSRNELEALNSIVLLIDISLSSCTHLHKSILQELQKIVLDLISDFGDKNSMKGVVERDYSCSRVERLIEWGESNGVRTELKIAYVEGAGRGAIAREDLRVGDIALEIPVSIIISEELVYETVTCTYLPGGVQ</sequence>
<dbReference type="EMBL" id="JAYWIO010000003">
    <property type="protein sequence ID" value="KAK7273183.1"/>
    <property type="molecule type" value="Genomic_DNA"/>
</dbReference>
<gene>
    <name evidence="2" type="ORF">RIF29_14231</name>
</gene>
<dbReference type="Proteomes" id="UP001372338">
    <property type="component" value="Unassembled WGS sequence"/>
</dbReference>
<evidence type="ECO:0000259" key="1">
    <source>
        <dbReference type="Pfam" id="PF09273"/>
    </source>
</evidence>